<evidence type="ECO:0000256" key="1">
    <source>
        <dbReference type="SAM" id="MobiDB-lite"/>
    </source>
</evidence>
<name>A0A0E9WLQ6_ANGAN</name>
<evidence type="ECO:0000313" key="2">
    <source>
        <dbReference type="EMBL" id="JAH91324.1"/>
    </source>
</evidence>
<feature type="compositionally biased region" description="Polar residues" evidence="1">
    <location>
        <begin position="8"/>
        <end position="20"/>
    </location>
</feature>
<sequence length="87" mass="9662">MQGMYTRLPSTTSMRSSAVQSPRRVMSALWILYSARMLFTVSPSSSVWAHVAVKLMPPLSFFLKPMLGGFLLSRMPKPSSSCSISFL</sequence>
<reference evidence="2" key="2">
    <citation type="journal article" date="2015" name="Fish Shellfish Immunol.">
        <title>Early steps in the European eel (Anguilla anguilla)-Vibrio vulnificus interaction in the gills: Role of the RtxA13 toxin.</title>
        <authorList>
            <person name="Callol A."/>
            <person name="Pajuelo D."/>
            <person name="Ebbesson L."/>
            <person name="Teles M."/>
            <person name="MacKenzie S."/>
            <person name="Amaro C."/>
        </authorList>
    </citation>
    <scope>NUCLEOTIDE SEQUENCE</scope>
</reference>
<accession>A0A0E9WLQ6</accession>
<reference evidence="2" key="1">
    <citation type="submission" date="2014-11" db="EMBL/GenBank/DDBJ databases">
        <authorList>
            <person name="Amaro Gonzalez C."/>
        </authorList>
    </citation>
    <scope>NUCLEOTIDE SEQUENCE</scope>
</reference>
<organism evidence="2">
    <name type="scientific">Anguilla anguilla</name>
    <name type="common">European freshwater eel</name>
    <name type="synonym">Muraena anguilla</name>
    <dbReference type="NCBI Taxonomy" id="7936"/>
    <lineage>
        <taxon>Eukaryota</taxon>
        <taxon>Metazoa</taxon>
        <taxon>Chordata</taxon>
        <taxon>Craniata</taxon>
        <taxon>Vertebrata</taxon>
        <taxon>Euteleostomi</taxon>
        <taxon>Actinopterygii</taxon>
        <taxon>Neopterygii</taxon>
        <taxon>Teleostei</taxon>
        <taxon>Anguilliformes</taxon>
        <taxon>Anguillidae</taxon>
        <taxon>Anguilla</taxon>
    </lineage>
</organism>
<protein>
    <submittedName>
        <fullName evidence="2">Uncharacterized protein</fullName>
    </submittedName>
</protein>
<dbReference type="EMBL" id="GBXM01017253">
    <property type="protein sequence ID" value="JAH91324.1"/>
    <property type="molecule type" value="Transcribed_RNA"/>
</dbReference>
<feature type="region of interest" description="Disordered" evidence="1">
    <location>
        <begin position="1"/>
        <end position="20"/>
    </location>
</feature>
<proteinExistence type="predicted"/>
<dbReference type="AlphaFoldDB" id="A0A0E9WLQ6"/>